<dbReference type="InterPro" id="IPR036770">
    <property type="entry name" value="Ankyrin_rpt-contain_sf"/>
</dbReference>
<protein>
    <submittedName>
        <fullName evidence="3">Uncharacterized protein</fullName>
    </submittedName>
</protein>
<dbReference type="Proteomes" id="UP000663838">
    <property type="component" value="Unassembled WGS sequence"/>
</dbReference>
<organism evidence="3 4">
    <name type="scientific">Rotaria socialis</name>
    <dbReference type="NCBI Taxonomy" id="392032"/>
    <lineage>
        <taxon>Eukaryota</taxon>
        <taxon>Metazoa</taxon>
        <taxon>Spiralia</taxon>
        <taxon>Gnathifera</taxon>
        <taxon>Rotifera</taxon>
        <taxon>Eurotatoria</taxon>
        <taxon>Bdelloidea</taxon>
        <taxon>Philodinida</taxon>
        <taxon>Philodinidae</taxon>
        <taxon>Rotaria</taxon>
    </lineage>
</organism>
<gene>
    <name evidence="3" type="ORF">TOA249_LOCUS9909</name>
</gene>
<accession>A0A821BGK4</accession>
<feature type="region of interest" description="Disordered" evidence="1">
    <location>
        <begin position="322"/>
        <end position="352"/>
    </location>
</feature>
<evidence type="ECO:0000256" key="1">
    <source>
        <dbReference type="SAM" id="MobiDB-lite"/>
    </source>
</evidence>
<dbReference type="EMBL" id="CAJOBS010000501">
    <property type="protein sequence ID" value="CAF4590537.1"/>
    <property type="molecule type" value="Genomic_DNA"/>
</dbReference>
<keyword evidence="2" id="KW-0812">Transmembrane</keyword>
<proteinExistence type="predicted"/>
<evidence type="ECO:0000256" key="2">
    <source>
        <dbReference type="SAM" id="Phobius"/>
    </source>
</evidence>
<evidence type="ECO:0000313" key="4">
    <source>
        <dbReference type="Proteomes" id="UP000663838"/>
    </source>
</evidence>
<evidence type="ECO:0000313" key="3">
    <source>
        <dbReference type="EMBL" id="CAF4590537.1"/>
    </source>
</evidence>
<dbReference type="AlphaFoldDB" id="A0A821BGK4"/>
<name>A0A821BGK4_9BILA</name>
<feature type="region of interest" description="Disordered" evidence="1">
    <location>
        <begin position="214"/>
        <end position="233"/>
    </location>
</feature>
<feature type="transmembrane region" description="Helical" evidence="2">
    <location>
        <begin position="21"/>
        <end position="39"/>
    </location>
</feature>
<sequence length="430" mass="49118">MNANETRKTPMTRGKYQLEKIVCNPLGICLLTFCFVLLFNNQLKQKAKLSSKAVDRATSPIRSVQIEEFFKATEDGSIERLQRLFDEQKGADPNMTHFMESLLMAAIRRERVEVAEYLIDQLAVNVKYAANLHEFRVRKANPIRQRAFSCRDLAYEKGMMELVDLIDITDDEVKPNIKRHLRKRLQARLDSIRETYLKRLAEQKNVQLMLPPTEEKDTSGLSITDRSDDKMTQQSTSILPMIERPQRSRIVDTVQSIDGTMDRSIDETGKKSFHFSNYSLRFRLVETQDKDKKFKEQSKIGTSVPSLPIIKLSSCNSPLLTTTTTTTTNSTRRSISEASARLSMRDRSTSGCNSVRQATIPETVSIDNKSSTTTTASKHFRSKHVNAKYIKPTYIPQQQDTFYNKTERFLPVTLKATAVGLPSDARIIRD</sequence>
<dbReference type="Gene3D" id="1.25.40.20">
    <property type="entry name" value="Ankyrin repeat-containing domain"/>
    <property type="match status" value="1"/>
</dbReference>
<keyword evidence="2" id="KW-1133">Transmembrane helix</keyword>
<keyword evidence="2" id="KW-0472">Membrane</keyword>
<reference evidence="3" key="1">
    <citation type="submission" date="2021-02" db="EMBL/GenBank/DDBJ databases">
        <authorList>
            <person name="Nowell W R."/>
        </authorList>
    </citation>
    <scope>NUCLEOTIDE SEQUENCE</scope>
</reference>
<comment type="caution">
    <text evidence="3">The sequence shown here is derived from an EMBL/GenBank/DDBJ whole genome shotgun (WGS) entry which is preliminary data.</text>
</comment>